<dbReference type="EMBL" id="AP026966">
    <property type="protein sequence ID" value="BDT59479.1"/>
    <property type="molecule type" value="Genomic_DNA"/>
</dbReference>
<feature type="domain" description="Fatty acid hydroxylase" evidence="2">
    <location>
        <begin position="65"/>
        <end position="218"/>
    </location>
</feature>
<evidence type="ECO:0000256" key="1">
    <source>
        <dbReference type="SAM" id="Phobius"/>
    </source>
</evidence>
<feature type="transmembrane region" description="Helical" evidence="1">
    <location>
        <begin position="124"/>
        <end position="144"/>
    </location>
</feature>
<feature type="transmembrane region" description="Helical" evidence="1">
    <location>
        <begin position="57"/>
        <end position="76"/>
    </location>
</feature>
<evidence type="ECO:0000313" key="4">
    <source>
        <dbReference type="Proteomes" id="UP001163336"/>
    </source>
</evidence>
<organism evidence="3 4">
    <name type="scientific">Massilia varians</name>
    <dbReference type="NCBI Taxonomy" id="457921"/>
    <lineage>
        <taxon>Bacteria</taxon>
        <taxon>Pseudomonadati</taxon>
        <taxon>Pseudomonadota</taxon>
        <taxon>Betaproteobacteria</taxon>
        <taxon>Burkholderiales</taxon>
        <taxon>Oxalobacteraceae</taxon>
        <taxon>Telluria group</taxon>
        <taxon>Massilia</taxon>
    </lineage>
</organism>
<evidence type="ECO:0000259" key="2">
    <source>
        <dbReference type="Pfam" id="PF04116"/>
    </source>
</evidence>
<evidence type="ECO:0000313" key="3">
    <source>
        <dbReference type="EMBL" id="BDT59479.1"/>
    </source>
</evidence>
<feature type="transmembrane region" description="Helical" evidence="1">
    <location>
        <begin position="33"/>
        <end position="51"/>
    </location>
</feature>
<protein>
    <recommendedName>
        <fullName evidence="2">Fatty acid hydroxylase domain-containing protein</fullName>
    </recommendedName>
</protein>
<dbReference type="InterPro" id="IPR006694">
    <property type="entry name" value="Fatty_acid_hydroxylase"/>
</dbReference>
<keyword evidence="1" id="KW-0472">Membrane</keyword>
<dbReference type="Proteomes" id="UP001163336">
    <property type="component" value="Chromosome"/>
</dbReference>
<dbReference type="Pfam" id="PF04116">
    <property type="entry name" value="FA_hydroxylase"/>
    <property type="match status" value="1"/>
</dbReference>
<name>A0ABN6THM1_9BURK</name>
<gene>
    <name evidence="3" type="ORF">MasN3_29730</name>
</gene>
<dbReference type="RefSeq" id="WP_281908189.1">
    <property type="nucleotide sequence ID" value="NZ_AP026966.1"/>
</dbReference>
<reference evidence="3" key="1">
    <citation type="submission" date="2022-11" db="EMBL/GenBank/DDBJ databases">
        <title>Isolation and characterization of PLA-degrading bacterium Massilia sp. from Antarctic soil.</title>
        <authorList>
            <person name="Sato K."/>
            <person name="Gomez-Fuentes C."/>
            <person name="Ahmad S.A."/>
            <person name="Zulkharnain A."/>
        </authorList>
    </citation>
    <scope>NUCLEOTIDE SEQUENCE</scope>
    <source>
        <strain evidence="3">N-3</strain>
    </source>
</reference>
<accession>A0ABN6THM1</accession>
<keyword evidence="1" id="KW-1133">Transmembrane helix</keyword>
<sequence>MHAKDQKIRERSARFRDEYVAATPGWYRGEMHLGFTLLFTGSVIAWCLFQIENSRWQEWMIALPIFLFGNWAEWAAHRYLLHRPSKYFNAIYKRHCAVHHQFFTHVTLEYEGQKMWRALLFPPFAPVMFVLAALPFALLVGWLWSANAGYIAMLTMAGYFLMYEALHTLSHVVDSPFLDRLPLVNTVRRMHVIHHHPELMATRNFNLTFPICDALFGTSDLRKGLWGTLFHGSGHATMGEEERRIVGPDAATPVAEDRRKHHNL</sequence>
<keyword evidence="1" id="KW-0812">Transmembrane</keyword>
<proteinExistence type="predicted"/>
<keyword evidence="4" id="KW-1185">Reference proteome</keyword>